<evidence type="ECO:0000313" key="3">
    <source>
        <dbReference type="Proteomes" id="UP001633002"/>
    </source>
</evidence>
<organism evidence="2 3">
    <name type="scientific">Riccia sorocarpa</name>
    <dbReference type="NCBI Taxonomy" id="122646"/>
    <lineage>
        <taxon>Eukaryota</taxon>
        <taxon>Viridiplantae</taxon>
        <taxon>Streptophyta</taxon>
        <taxon>Embryophyta</taxon>
        <taxon>Marchantiophyta</taxon>
        <taxon>Marchantiopsida</taxon>
        <taxon>Marchantiidae</taxon>
        <taxon>Marchantiales</taxon>
        <taxon>Ricciaceae</taxon>
        <taxon>Riccia</taxon>
    </lineage>
</organism>
<dbReference type="Pfam" id="PF05899">
    <property type="entry name" value="Cupin_3"/>
    <property type="match status" value="1"/>
</dbReference>
<gene>
    <name evidence="2" type="ORF">R1sor_021879</name>
</gene>
<dbReference type="Gene3D" id="2.60.120.10">
    <property type="entry name" value="Jelly Rolls"/>
    <property type="match status" value="1"/>
</dbReference>
<dbReference type="InterPro" id="IPR011051">
    <property type="entry name" value="RmlC_Cupin_sf"/>
</dbReference>
<dbReference type="Proteomes" id="UP001633002">
    <property type="component" value="Unassembled WGS sequence"/>
</dbReference>
<evidence type="ECO:0000313" key="2">
    <source>
        <dbReference type="EMBL" id="KAL3678923.1"/>
    </source>
</evidence>
<feature type="domain" description="(S)-ureidoglycine aminohydrolase cupin" evidence="1">
    <location>
        <begin position="126"/>
        <end position="200"/>
    </location>
</feature>
<accession>A0ABD3GJ05</accession>
<dbReference type="PANTHER" id="PTHR33271:SF7">
    <property type="entry name" value="PLASTID TRANSCRIPTIONALLY ACTIVE 18"/>
    <property type="match status" value="1"/>
</dbReference>
<dbReference type="EMBL" id="JBJQOH010000007">
    <property type="protein sequence ID" value="KAL3678923.1"/>
    <property type="molecule type" value="Genomic_DNA"/>
</dbReference>
<proteinExistence type="predicted"/>
<dbReference type="PANTHER" id="PTHR33271">
    <property type="entry name" value="OS04G0445200 PROTEIN"/>
    <property type="match status" value="1"/>
</dbReference>
<protein>
    <recommendedName>
        <fullName evidence="1">(S)-ureidoglycine aminohydrolase cupin domain-containing protein</fullName>
    </recommendedName>
</protein>
<comment type="caution">
    <text evidence="2">The sequence shown here is derived from an EMBL/GenBank/DDBJ whole genome shotgun (WGS) entry which is preliminary data.</text>
</comment>
<dbReference type="InterPro" id="IPR014710">
    <property type="entry name" value="RmlC-like_jellyroll"/>
</dbReference>
<dbReference type="AlphaFoldDB" id="A0ABD3GJ05"/>
<dbReference type="SUPFAM" id="SSF51182">
    <property type="entry name" value="RmlC-like cupins"/>
    <property type="match status" value="1"/>
</dbReference>
<evidence type="ECO:0000259" key="1">
    <source>
        <dbReference type="Pfam" id="PF05899"/>
    </source>
</evidence>
<name>A0ABD3GJ05_9MARC</name>
<sequence>MTGFEYRNIPVESRVISRPLPESVRKIFARKFPEIVDLVGFAIDYSGFAMAAIAAGVSSAQSQRICANLSTKRFDVGNKTNCRLTNVRTARGGRGGSVGVYARIKRPVEERFGIQHEKNVTPERLKELGMERWSSWECGPGVTYRHEWKVDELVYIAKGSVMVSPAECEDDAYFYQGDLVRFPKWLVACLTFDEDYEQRYKYLAYASLSINNHQSSGAANFGI</sequence>
<keyword evidence="3" id="KW-1185">Reference proteome</keyword>
<dbReference type="InterPro" id="IPR008579">
    <property type="entry name" value="UGlyAH_Cupin_dom"/>
</dbReference>
<reference evidence="2 3" key="1">
    <citation type="submission" date="2024-09" db="EMBL/GenBank/DDBJ databases">
        <title>Chromosome-scale assembly of Riccia sorocarpa.</title>
        <authorList>
            <person name="Paukszto L."/>
        </authorList>
    </citation>
    <scope>NUCLEOTIDE SEQUENCE [LARGE SCALE GENOMIC DNA]</scope>
    <source>
        <strain evidence="2">LP-2024</strain>
        <tissue evidence="2">Aerial parts of the thallus</tissue>
    </source>
</reference>